<evidence type="ECO:0000313" key="4">
    <source>
        <dbReference type="EMBL" id="KAK3521420.1"/>
    </source>
</evidence>
<dbReference type="InterPro" id="IPR036388">
    <property type="entry name" value="WH-like_DNA-bd_sf"/>
</dbReference>
<dbReference type="Pfam" id="PF21109">
    <property type="entry name" value="Stonustoxin_helical"/>
    <property type="match status" value="1"/>
</dbReference>
<dbReference type="GO" id="GO:0003677">
    <property type="term" value="F:DNA binding"/>
    <property type="evidence" value="ECO:0007669"/>
    <property type="project" value="InterPro"/>
</dbReference>
<reference evidence="4" key="1">
    <citation type="submission" date="2023-06" db="EMBL/GenBank/DDBJ databases">
        <title>Male Hemibagrus guttatus genome.</title>
        <authorList>
            <person name="Bian C."/>
        </authorList>
    </citation>
    <scope>NUCLEOTIDE SEQUENCE</scope>
    <source>
        <strain evidence="4">Male_cb2023</strain>
        <tissue evidence="4">Muscle</tissue>
    </source>
</reference>
<dbReference type="PANTHER" id="PTHR31594:SF11">
    <property type="entry name" value="NEOVERRUCOTOXIN SUBUNIT ALPHA-LIKE ISOFORM X1-RELATED"/>
    <property type="match status" value="1"/>
</dbReference>
<dbReference type="GO" id="GO:0015074">
    <property type="term" value="P:DNA integration"/>
    <property type="evidence" value="ECO:0007669"/>
    <property type="project" value="InterPro"/>
</dbReference>
<dbReference type="EMBL" id="JAUCMX010000015">
    <property type="protein sequence ID" value="KAK3521420.1"/>
    <property type="molecule type" value="Genomic_DNA"/>
</dbReference>
<feature type="coiled-coil region" evidence="2">
    <location>
        <begin position="407"/>
        <end position="437"/>
    </location>
</feature>
<dbReference type="Pfam" id="PF00337">
    <property type="entry name" value="Gal-bind_lectin"/>
    <property type="match status" value="1"/>
</dbReference>
<dbReference type="SUPFAM" id="SSF46689">
    <property type="entry name" value="Homeodomain-like"/>
    <property type="match status" value="1"/>
</dbReference>
<keyword evidence="5" id="KW-1185">Reference proteome</keyword>
<dbReference type="InterPro" id="IPR001079">
    <property type="entry name" value="Galectin_CRD"/>
</dbReference>
<accession>A0AAE0UXA3</accession>
<proteinExistence type="predicted"/>
<dbReference type="GO" id="GO:0030246">
    <property type="term" value="F:carbohydrate binding"/>
    <property type="evidence" value="ECO:0007669"/>
    <property type="project" value="UniProtKB-KW"/>
</dbReference>
<dbReference type="AlphaFoldDB" id="A0AAE0UXA3"/>
<gene>
    <name evidence="4" type="ORF">QTP70_004446</name>
</gene>
<dbReference type="SMART" id="SM00908">
    <property type="entry name" value="Gal-bind_lectin"/>
    <property type="match status" value="1"/>
</dbReference>
<evidence type="ECO:0000256" key="1">
    <source>
        <dbReference type="ARBA" id="ARBA00022734"/>
    </source>
</evidence>
<dbReference type="Pfam" id="PF01498">
    <property type="entry name" value="HTH_Tnp_Tc3_2"/>
    <property type="match status" value="1"/>
</dbReference>
<dbReference type="Gene3D" id="3.30.420.10">
    <property type="entry name" value="Ribonuclease H-like superfamily/Ribonuclease H"/>
    <property type="match status" value="1"/>
</dbReference>
<organism evidence="4 5">
    <name type="scientific">Hemibagrus guttatus</name>
    <dbReference type="NCBI Taxonomy" id="175788"/>
    <lineage>
        <taxon>Eukaryota</taxon>
        <taxon>Metazoa</taxon>
        <taxon>Chordata</taxon>
        <taxon>Craniata</taxon>
        <taxon>Vertebrata</taxon>
        <taxon>Euteleostomi</taxon>
        <taxon>Actinopterygii</taxon>
        <taxon>Neopterygii</taxon>
        <taxon>Teleostei</taxon>
        <taxon>Ostariophysi</taxon>
        <taxon>Siluriformes</taxon>
        <taxon>Bagridae</taxon>
        <taxon>Hemibagrus</taxon>
    </lineage>
</organism>
<comment type="caution">
    <text evidence="4">The sequence shown here is derived from an EMBL/GenBank/DDBJ whole genome shotgun (WGS) entry which is preliminary data.</text>
</comment>
<evidence type="ECO:0000256" key="2">
    <source>
        <dbReference type="SAM" id="Coils"/>
    </source>
</evidence>
<dbReference type="InterPro" id="IPR048997">
    <property type="entry name" value="Stonustoxin-like_helical"/>
</dbReference>
<keyword evidence="1" id="KW-0430">Lectin</keyword>
<sequence length="959" mass="109351">MLRRKIVEQYQKGVFQRKIAKSLKLSSSTVHNIIQRFRESGTISVRKGQGRKTILDARDLRALRRHCITYRNATVMEITTWAQEYFQKTLSVNTIHRAIRRCRLKLYRSKKKPYLNMIQKHRRFLWAKAHLKWTVAKWKTVLWSDESKFEVLFGKLGRHVIRNKEDQNNPSCYQRSVQKPASLMVWGCMSACGMGSLHVWKGTINAESDKSNLLNVNASLKASILGGLVDVAGSARYIRDNKSSAHQSRVSLQYNHTTKFEQLTMSQLRNVTYPKVFEDGTATHVVTAVLYGAQAFMVFEIAASENEDKEEIEGNLNVMVRKIPSLSIEGGGALKMNDHEKKMSDSIKCIFYGDYELELNPTTYLEALHVYKTLPSLLRERENDAVPMKVWLYPLALLNKKAAILQREIHKTLITKAEAVLEELENAEILCNDLITNTKVNDFPDVKLRMKTFQNMLLDYKVMFQKAMRKFIPAIRGGTMEEKAMADIIKIHHKSPFRPEKLNEWLEYNQSEQNLLAVYTQQVSDVPVIKHSALYSNILTDTSIDNVVCFCFNSLKNEDPYLSTLTKFLKVDEFESLSTIPESADSEVFQGWFQNREVMEKTKDNHSLFRSFFQANKDEAQTRFVIVSIPDPSILGTCIHLYRKGKLVDKMFQPVSKPPPPTFEIQNKNLILKLQRSPTGTTIKFRVEYMLIQATDSKSDEEKWEAIDTPDAQETFTLPDFELASQFCIRYRAISEVGNGNYLSIVNELRNQLLGNLGASWLKPSAIKSEVKNRVNNPNWSASTFSKEQSSGISDWELSIMKSDIKYPVCKPDKPYLTTIPGGLKIGMALFFQGVVPLGSKGFEIALKTGPQKDDDVAFLFKTTLGSVVFNSRSTGQWQKELSDDRAIFAEGEAFDVFMLITPGKIYVTINGQEFSYFEEKIPTIQVSTIDISGDVFMNTFGIIDVENANATFEVTSLN</sequence>
<dbReference type="GO" id="GO:0006313">
    <property type="term" value="P:DNA transposition"/>
    <property type="evidence" value="ECO:0007669"/>
    <property type="project" value="InterPro"/>
</dbReference>
<dbReference type="InterPro" id="IPR002492">
    <property type="entry name" value="Transposase_Tc1-like"/>
</dbReference>
<evidence type="ECO:0000313" key="5">
    <source>
        <dbReference type="Proteomes" id="UP001274896"/>
    </source>
</evidence>
<dbReference type="CDD" id="cd00070">
    <property type="entry name" value="GLECT"/>
    <property type="match status" value="1"/>
</dbReference>
<protein>
    <recommendedName>
        <fullName evidence="3">Galectin domain-containing protein</fullName>
    </recommendedName>
</protein>
<dbReference type="InterPro" id="IPR036397">
    <property type="entry name" value="RNaseH_sf"/>
</dbReference>
<dbReference type="Gene3D" id="2.60.120.200">
    <property type="match status" value="1"/>
</dbReference>
<dbReference type="InterPro" id="IPR013320">
    <property type="entry name" value="ConA-like_dom_sf"/>
</dbReference>
<feature type="domain" description="Galectin" evidence="3">
    <location>
        <begin position="816"/>
        <end position="959"/>
    </location>
</feature>
<dbReference type="InterPro" id="IPR040581">
    <property type="entry name" value="Thioredoxin_11"/>
</dbReference>
<evidence type="ECO:0000259" key="3">
    <source>
        <dbReference type="PROSITE" id="PS51304"/>
    </source>
</evidence>
<keyword evidence="2" id="KW-0175">Coiled coil</keyword>
<dbReference type="InterPro" id="IPR052090">
    <property type="entry name" value="Cytolytic_pore-forming_toxin"/>
</dbReference>
<name>A0AAE0UXA3_9TELE</name>
<dbReference type="Proteomes" id="UP001274896">
    <property type="component" value="Unassembled WGS sequence"/>
</dbReference>
<dbReference type="PROSITE" id="PS51304">
    <property type="entry name" value="GALECTIN"/>
    <property type="match status" value="1"/>
</dbReference>
<dbReference type="InterPro" id="IPR009057">
    <property type="entry name" value="Homeodomain-like_sf"/>
</dbReference>
<dbReference type="PANTHER" id="PTHR31594">
    <property type="entry name" value="AIG1-TYPE G DOMAIN-CONTAINING PROTEIN"/>
    <property type="match status" value="1"/>
</dbReference>
<dbReference type="SUPFAM" id="SSF49899">
    <property type="entry name" value="Concanavalin A-like lectins/glucanases"/>
    <property type="match status" value="1"/>
</dbReference>
<dbReference type="Gene3D" id="1.10.10.10">
    <property type="entry name" value="Winged helix-like DNA-binding domain superfamily/Winged helix DNA-binding domain"/>
    <property type="match status" value="1"/>
</dbReference>
<dbReference type="SMART" id="SM00276">
    <property type="entry name" value="GLECT"/>
    <property type="match status" value="1"/>
</dbReference>
<dbReference type="Pfam" id="PF18078">
    <property type="entry name" value="Thioredoxin_11"/>
    <property type="match status" value="1"/>
</dbReference>